<dbReference type="Pfam" id="PF00534">
    <property type="entry name" value="Glycos_transf_1"/>
    <property type="match status" value="1"/>
</dbReference>
<dbReference type="PANTHER" id="PTHR46401:SF2">
    <property type="entry name" value="GLYCOSYLTRANSFERASE WBBK-RELATED"/>
    <property type="match status" value="1"/>
</dbReference>
<feature type="domain" description="Glycosyl transferase family 1" evidence="2">
    <location>
        <begin position="195"/>
        <end position="354"/>
    </location>
</feature>
<dbReference type="SUPFAM" id="SSF53756">
    <property type="entry name" value="UDP-Glycosyltransferase/glycogen phosphorylase"/>
    <property type="match status" value="1"/>
</dbReference>
<evidence type="ECO:0000313" key="4">
    <source>
        <dbReference type="Proteomes" id="UP001209737"/>
    </source>
</evidence>
<gene>
    <name evidence="3" type="ORF">ND812_12695</name>
</gene>
<name>A0ABT3LYZ9_9LEPT</name>
<dbReference type="Gene3D" id="3.40.50.2000">
    <property type="entry name" value="Glycogen Phosphorylase B"/>
    <property type="match status" value="2"/>
</dbReference>
<evidence type="ECO:0000259" key="2">
    <source>
        <dbReference type="Pfam" id="PF00534"/>
    </source>
</evidence>
<keyword evidence="1" id="KW-0808">Transferase</keyword>
<evidence type="ECO:0000313" key="3">
    <source>
        <dbReference type="EMBL" id="MCW7462949.1"/>
    </source>
</evidence>
<reference evidence="3 4" key="1">
    <citation type="submission" date="2022-06" db="EMBL/GenBank/DDBJ databases">
        <title>Leptospira isolates from biofilms formed at urban environments.</title>
        <authorList>
            <person name="Ribeiro P.S."/>
            <person name="Sousa T."/>
            <person name="Carvalho N."/>
            <person name="Aburjaile F."/>
            <person name="Neves F."/>
            <person name="Oliveira D."/>
            <person name="Blanco L."/>
            <person name="Lima J."/>
            <person name="Costa F."/>
            <person name="Brenig B."/>
            <person name="Soares S."/>
            <person name="Ramos R."/>
            <person name="Goes-Neto A."/>
            <person name="Matiuzzi M."/>
            <person name="Azevedo V."/>
            <person name="Ristow P."/>
        </authorList>
    </citation>
    <scope>NUCLEOTIDE SEQUENCE [LARGE SCALE GENOMIC DNA]</scope>
    <source>
        <strain evidence="3 4">VSF25</strain>
    </source>
</reference>
<keyword evidence="4" id="KW-1185">Reference proteome</keyword>
<dbReference type="InterPro" id="IPR001296">
    <property type="entry name" value="Glyco_trans_1"/>
</dbReference>
<dbReference type="PANTHER" id="PTHR46401">
    <property type="entry name" value="GLYCOSYLTRANSFERASE WBBK-RELATED"/>
    <property type="match status" value="1"/>
</dbReference>
<comment type="caution">
    <text evidence="3">The sequence shown here is derived from an EMBL/GenBank/DDBJ whole genome shotgun (WGS) entry which is preliminary data.</text>
</comment>
<protein>
    <submittedName>
        <fullName evidence="3">Glycosyltransferase family 4 protein</fullName>
    </submittedName>
</protein>
<accession>A0ABT3LYZ9</accession>
<dbReference type="Proteomes" id="UP001209737">
    <property type="component" value="Unassembled WGS sequence"/>
</dbReference>
<dbReference type="EMBL" id="JAMQPV010000001">
    <property type="protein sequence ID" value="MCW7462949.1"/>
    <property type="molecule type" value="Genomic_DNA"/>
</dbReference>
<sequence length="383" mass="44249">MILGIDASNIRGGGGVTHLVELLKAAEPKQFQFQKVIVWGGRSTLDKIEERSWMEKVYEPLLNKSLFHRIYWGKFLLPKRISTGKVDLLFVPGANYSGNFKPYVSMSQNLLPFEWKEIKRYGFSKNFFRLILLFFSQTLSFKKADGIIFLTEFARKVVFDKINLLNKQTEVVFHGINQKFFQKPKSAKDISNYSIDKPFKILYVSFVGEYKHQWNVVYAVGKLMKNGYPITFDLVGGADEKKPVERLKLAINDVDPLNKYIHYHSSIQYSEIEIKYKEADLFVFASSCETFGQIVLEAMAAGLPIVCSELSAMKEILKDAGDYFNPLDIESIEESIKRVIDSKDKRNEYSNRAYVLAKEFSWKRTANQTFGFFHKIKGRFDKV</sequence>
<organism evidence="3 4">
    <name type="scientific">Leptospira limi</name>
    <dbReference type="NCBI Taxonomy" id="2950023"/>
    <lineage>
        <taxon>Bacteria</taxon>
        <taxon>Pseudomonadati</taxon>
        <taxon>Spirochaetota</taxon>
        <taxon>Spirochaetia</taxon>
        <taxon>Leptospirales</taxon>
        <taxon>Leptospiraceae</taxon>
        <taxon>Leptospira</taxon>
    </lineage>
</organism>
<dbReference type="RefSeq" id="WP_265375957.1">
    <property type="nucleotide sequence ID" value="NZ_JAMQPV010000001.1"/>
</dbReference>
<evidence type="ECO:0000256" key="1">
    <source>
        <dbReference type="ARBA" id="ARBA00022679"/>
    </source>
</evidence>
<dbReference type="CDD" id="cd03809">
    <property type="entry name" value="GT4_MtfB-like"/>
    <property type="match status" value="1"/>
</dbReference>
<proteinExistence type="predicted"/>